<dbReference type="AlphaFoldDB" id="A0A1G2CI09"/>
<evidence type="ECO:0000313" key="2">
    <source>
        <dbReference type="EMBL" id="OGZ00852.1"/>
    </source>
</evidence>
<accession>A0A1G2CI09</accession>
<dbReference type="Gene3D" id="3.40.50.720">
    <property type="entry name" value="NAD(P)-binding Rossmann-like Domain"/>
    <property type="match status" value="1"/>
</dbReference>
<dbReference type="EMBL" id="MHLC01000026">
    <property type="protein sequence ID" value="OGZ00852.1"/>
    <property type="molecule type" value="Genomic_DNA"/>
</dbReference>
<dbReference type="Proteomes" id="UP000178495">
    <property type="component" value="Unassembled WGS sequence"/>
</dbReference>
<dbReference type="PANTHER" id="PTHR43245">
    <property type="entry name" value="BIFUNCTIONAL POLYMYXIN RESISTANCE PROTEIN ARNA"/>
    <property type="match status" value="1"/>
</dbReference>
<feature type="domain" description="NAD-dependent epimerase/dehydratase" evidence="1">
    <location>
        <begin position="10"/>
        <end position="196"/>
    </location>
</feature>
<name>A0A1G2CI09_9BACT</name>
<dbReference type="InterPro" id="IPR036291">
    <property type="entry name" value="NAD(P)-bd_dom_sf"/>
</dbReference>
<comment type="caution">
    <text evidence="2">The sequence shown here is derived from an EMBL/GenBank/DDBJ whole genome shotgun (WGS) entry which is preliminary data.</text>
</comment>
<reference evidence="2 3" key="1">
    <citation type="journal article" date="2016" name="Nat. Commun.">
        <title>Thousands of microbial genomes shed light on interconnected biogeochemical processes in an aquifer system.</title>
        <authorList>
            <person name="Anantharaman K."/>
            <person name="Brown C.T."/>
            <person name="Hug L.A."/>
            <person name="Sharon I."/>
            <person name="Castelle C.J."/>
            <person name="Probst A.J."/>
            <person name="Thomas B.C."/>
            <person name="Singh A."/>
            <person name="Wilkins M.J."/>
            <person name="Karaoz U."/>
            <person name="Brodie E.L."/>
            <person name="Williams K.H."/>
            <person name="Hubbard S.S."/>
            <person name="Banfield J.F."/>
        </authorList>
    </citation>
    <scope>NUCLEOTIDE SEQUENCE [LARGE SCALE GENOMIC DNA]</scope>
</reference>
<protein>
    <recommendedName>
        <fullName evidence="1">NAD-dependent epimerase/dehydratase domain-containing protein</fullName>
    </recommendedName>
</protein>
<sequence length="272" mass="30443">MRDAQKRKNLILGAGLLGSRLASFLKGAEEDVVVLDRKAGYDLRQSENYADQFKWADRAWFVAWDVGVWKRETAPAYEAEILDSNLRLCRSVCRSLEAAGTPFLFVSSQAAIALEVTTLGATKRVGELWTRILNGYTARFWNIYGWEPVGEKSHLIPDLIWQGLRGGITLATNGEETRQFLYVQDCVEALVHQFNTGQKVADITSSDWTSVRNVAELIGKKLGVEVVLGSKPGKPSMAAPGIRLESWRPRFSLEDGLEETIKEAKAWRQKNP</sequence>
<proteinExistence type="predicted"/>
<organism evidence="2 3">
    <name type="scientific">Candidatus Liptonbacteria bacterium RIFCSPLOWO2_01_FULL_56_20</name>
    <dbReference type="NCBI Taxonomy" id="1798652"/>
    <lineage>
        <taxon>Bacteria</taxon>
        <taxon>Candidatus Liptoniibacteriota</taxon>
    </lineage>
</organism>
<dbReference type="InterPro" id="IPR001509">
    <property type="entry name" value="Epimerase_deHydtase"/>
</dbReference>
<dbReference type="InterPro" id="IPR050177">
    <property type="entry name" value="Lipid_A_modif_metabolic_enz"/>
</dbReference>
<dbReference type="Pfam" id="PF01370">
    <property type="entry name" value="Epimerase"/>
    <property type="match status" value="1"/>
</dbReference>
<evidence type="ECO:0000259" key="1">
    <source>
        <dbReference type="Pfam" id="PF01370"/>
    </source>
</evidence>
<dbReference type="STRING" id="1798652.A3A43_02555"/>
<gene>
    <name evidence="2" type="ORF">A3A43_02555</name>
</gene>
<dbReference type="SUPFAM" id="SSF51735">
    <property type="entry name" value="NAD(P)-binding Rossmann-fold domains"/>
    <property type="match status" value="1"/>
</dbReference>
<evidence type="ECO:0000313" key="3">
    <source>
        <dbReference type="Proteomes" id="UP000178495"/>
    </source>
</evidence>